<dbReference type="EMBL" id="QEAP01000202">
    <property type="protein sequence ID" value="TPX73205.1"/>
    <property type="molecule type" value="Genomic_DNA"/>
</dbReference>
<accession>A0A507FBT4</accession>
<gene>
    <name evidence="1" type="ORF">CcCBS67573_g05529</name>
</gene>
<keyword evidence="2" id="KW-1185">Reference proteome</keyword>
<sequence length="285" mass="31557">MIAHLQKSLHAKGLDIAAPFLAQTYNSACGKLPPLATFGRSRTLAVLVGNSRHLWPYFERHCAANPALVAGSADPLDDYVAQSVEDAVREVSGGVGPSDESSVSLSDAASLGVPSSVFADGTQSRTSVAMDGTLPAANKHTKSDIRYTCSKDDKFVHFQRLAHDVGVAFFNRTVFLCVHPTFGPWFAFRAVIVFDMDFDSDWGADLQLYKSPIPDPYPECSTQVQEWMDKFYAAAKEYSNRQHENHKYLIGARDAATRPEQLQYRYGPEQLRYHYTKDKSVLGVV</sequence>
<evidence type="ECO:0000313" key="1">
    <source>
        <dbReference type="EMBL" id="TPX73205.1"/>
    </source>
</evidence>
<dbReference type="OrthoDB" id="409189at2759"/>
<dbReference type="AlphaFoldDB" id="A0A507FBT4"/>
<reference evidence="1 2" key="1">
    <citation type="journal article" date="2019" name="Sci. Rep.">
        <title>Comparative genomics of chytrid fungi reveal insights into the obligate biotrophic and pathogenic lifestyle of Synchytrium endobioticum.</title>
        <authorList>
            <person name="van de Vossenberg B.T.L.H."/>
            <person name="Warris S."/>
            <person name="Nguyen H.D.T."/>
            <person name="van Gent-Pelzer M.P.E."/>
            <person name="Joly D.L."/>
            <person name="van de Geest H.C."/>
            <person name="Bonants P.J.M."/>
            <person name="Smith D.S."/>
            <person name="Levesque C.A."/>
            <person name="van der Lee T.A.J."/>
        </authorList>
    </citation>
    <scope>NUCLEOTIDE SEQUENCE [LARGE SCALE GENOMIC DNA]</scope>
    <source>
        <strain evidence="1 2">CBS 675.73</strain>
    </source>
</reference>
<organism evidence="1 2">
    <name type="scientific">Chytriomyces confervae</name>
    <dbReference type="NCBI Taxonomy" id="246404"/>
    <lineage>
        <taxon>Eukaryota</taxon>
        <taxon>Fungi</taxon>
        <taxon>Fungi incertae sedis</taxon>
        <taxon>Chytridiomycota</taxon>
        <taxon>Chytridiomycota incertae sedis</taxon>
        <taxon>Chytridiomycetes</taxon>
        <taxon>Chytridiales</taxon>
        <taxon>Chytriomycetaceae</taxon>
        <taxon>Chytriomyces</taxon>
    </lineage>
</organism>
<dbReference type="Proteomes" id="UP000320333">
    <property type="component" value="Unassembled WGS sequence"/>
</dbReference>
<comment type="caution">
    <text evidence="1">The sequence shown here is derived from an EMBL/GenBank/DDBJ whole genome shotgun (WGS) entry which is preliminary data.</text>
</comment>
<protein>
    <recommendedName>
        <fullName evidence="3">Cyanocobalamin reductase (cyanide-eliminating)</fullName>
    </recommendedName>
</protein>
<evidence type="ECO:0000313" key="2">
    <source>
        <dbReference type="Proteomes" id="UP000320333"/>
    </source>
</evidence>
<proteinExistence type="predicted"/>
<name>A0A507FBT4_9FUNG</name>
<evidence type="ECO:0008006" key="3">
    <source>
        <dbReference type="Google" id="ProtNLM"/>
    </source>
</evidence>